<evidence type="ECO:0000256" key="2">
    <source>
        <dbReference type="ARBA" id="ARBA00022598"/>
    </source>
</evidence>
<evidence type="ECO:0000259" key="3">
    <source>
        <dbReference type="Pfam" id="PF00501"/>
    </source>
</evidence>
<dbReference type="InterPro" id="IPR042099">
    <property type="entry name" value="ANL_N_sf"/>
</dbReference>
<evidence type="ECO:0000259" key="4">
    <source>
        <dbReference type="Pfam" id="PF13193"/>
    </source>
</evidence>
<dbReference type="Pfam" id="PF00501">
    <property type="entry name" value="AMP-binding"/>
    <property type="match status" value="1"/>
</dbReference>
<feature type="domain" description="AMP-dependent synthetase/ligase" evidence="3">
    <location>
        <begin position="7"/>
        <end position="372"/>
    </location>
</feature>
<keyword evidence="2 5" id="KW-0436">Ligase</keyword>
<dbReference type="EMBL" id="CP060131">
    <property type="protein sequence ID" value="QNG50174.1"/>
    <property type="molecule type" value="Genomic_DNA"/>
</dbReference>
<dbReference type="KEGG" id="ppel:H6H00_18090"/>
<sequence>MNLAWWLERSCWEYPDKHVVVDADGTAVTYRELRALSNRIGNVLAAHGVREDDVVVSAMPDHHLHVATFYAALKLGAAFSGLNYRLNPAKPLGDARHCRAKVAIVAPEHVELGRRLAAESGVGTVLVTTGSEHGLPVLDELLADASDELRITPRNADDVAAINFTSGTSGTSKGVTFTHGTLGNSAWGAVFLGGITSSARNLSLVGMYHSGGIHDSVRMVMAGGTILWSNGWDVDRVIGILVDQRPNWAYWIIPTMARDLMRHPRWPEVDLTGFRTYVAGEPVPADVRDALLGKGAQVGNMYGLTEAMPVCVLGPSLYYGDETTVPAGSSGRPSKGFVTAVLKDPFTGQTIEGDDVEGEVCISGDVVTPGYFGDPERTAEAFDDEGFLHTRDRAYRDAGGWWFIRGRVDDIINSGGEKLSLLEVDEVLRAHPDVVDAGCVGVAHERFGEVPAAFVQISGGLSEKSVRDLLDAHCIAALERWKRPRLYVLVDEVPRTPAKRSKMAAAMRERIEGLTVADADGVTTLGALRRGATA</sequence>
<protein>
    <submittedName>
        <fullName evidence="5">Acyl--CoA ligase</fullName>
    </submittedName>
</protein>
<evidence type="ECO:0000313" key="5">
    <source>
        <dbReference type="EMBL" id="QNG50174.1"/>
    </source>
</evidence>
<accession>A0A7G7MBL3</accession>
<dbReference type="GO" id="GO:0006631">
    <property type="term" value="P:fatty acid metabolic process"/>
    <property type="evidence" value="ECO:0007669"/>
    <property type="project" value="TreeGrafter"/>
</dbReference>
<name>A0A7G7MBL3_9PSEU</name>
<keyword evidence="6" id="KW-1185">Reference proteome</keyword>
<reference evidence="5 6" key="1">
    <citation type="submission" date="2020-08" db="EMBL/GenBank/DDBJ databases">
        <authorList>
            <person name="Mo P."/>
        </authorList>
    </citation>
    <scope>NUCLEOTIDE SEQUENCE [LARGE SCALE GENOMIC DNA]</scope>
    <source>
        <strain evidence="5 6">CGMCC 4.1532</strain>
    </source>
</reference>
<dbReference type="AlphaFoldDB" id="A0A7G7MBL3"/>
<dbReference type="PANTHER" id="PTHR43201">
    <property type="entry name" value="ACYL-COA SYNTHETASE"/>
    <property type="match status" value="1"/>
</dbReference>
<dbReference type="InterPro" id="IPR020845">
    <property type="entry name" value="AMP-binding_CS"/>
</dbReference>
<dbReference type="Proteomes" id="UP000515728">
    <property type="component" value="Chromosome"/>
</dbReference>
<dbReference type="InterPro" id="IPR045851">
    <property type="entry name" value="AMP-bd_C_sf"/>
</dbReference>
<proteinExistence type="inferred from homology"/>
<dbReference type="Gene3D" id="3.40.50.12780">
    <property type="entry name" value="N-terminal domain of ligase-like"/>
    <property type="match status" value="1"/>
</dbReference>
<dbReference type="GO" id="GO:0031956">
    <property type="term" value="F:medium-chain fatty acid-CoA ligase activity"/>
    <property type="evidence" value="ECO:0007669"/>
    <property type="project" value="TreeGrafter"/>
</dbReference>
<dbReference type="SUPFAM" id="SSF56801">
    <property type="entry name" value="Acetyl-CoA synthetase-like"/>
    <property type="match status" value="1"/>
</dbReference>
<feature type="domain" description="AMP-binding enzyme C-terminal" evidence="4">
    <location>
        <begin position="423"/>
        <end position="497"/>
    </location>
</feature>
<dbReference type="InterPro" id="IPR025110">
    <property type="entry name" value="AMP-bd_C"/>
</dbReference>
<gene>
    <name evidence="5" type="ORF">H6H00_18090</name>
</gene>
<dbReference type="Pfam" id="PF13193">
    <property type="entry name" value="AMP-binding_C"/>
    <property type="match status" value="1"/>
</dbReference>
<organism evidence="5 6">
    <name type="scientific">Pseudonocardia petroleophila</name>
    <dbReference type="NCBI Taxonomy" id="37331"/>
    <lineage>
        <taxon>Bacteria</taxon>
        <taxon>Bacillati</taxon>
        <taxon>Actinomycetota</taxon>
        <taxon>Actinomycetes</taxon>
        <taxon>Pseudonocardiales</taxon>
        <taxon>Pseudonocardiaceae</taxon>
        <taxon>Pseudonocardia</taxon>
    </lineage>
</organism>
<evidence type="ECO:0000313" key="6">
    <source>
        <dbReference type="Proteomes" id="UP000515728"/>
    </source>
</evidence>
<evidence type="ECO:0000256" key="1">
    <source>
        <dbReference type="ARBA" id="ARBA00006432"/>
    </source>
</evidence>
<dbReference type="InterPro" id="IPR000873">
    <property type="entry name" value="AMP-dep_synth/lig_dom"/>
</dbReference>
<dbReference type="RefSeq" id="WP_185716936.1">
    <property type="nucleotide sequence ID" value="NZ_BAAAWI010000001.1"/>
</dbReference>
<dbReference type="PROSITE" id="PS00455">
    <property type="entry name" value="AMP_BINDING"/>
    <property type="match status" value="1"/>
</dbReference>
<dbReference type="PANTHER" id="PTHR43201:SF5">
    <property type="entry name" value="MEDIUM-CHAIN ACYL-COA LIGASE ACSF2, MITOCHONDRIAL"/>
    <property type="match status" value="1"/>
</dbReference>
<dbReference type="Gene3D" id="3.30.300.30">
    <property type="match status" value="1"/>
</dbReference>
<comment type="similarity">
    <text evidence="1">Belongs to the ATP-dependent AMP-binding enzyme family.</text>
</comment>